<dbReference type="HOGENOM" id="CLU_1719718_0_0_11"/>
<keyword evidence="2" id="KW-1133">Transmembrane helix</keyword>
<dbReference type="Proteomes" id="UP000014521">
    <property type="component" value="Unassembled WGS sequence"/>
</dbReference>
<organism evidence="3 4">
    <name type="scientific">Gardnerella vaginalis JCP8108</name>
    <dbReference type="NCBI Taxonomy" id="1261066"/>
    <lineage>
        <taxon>Bacteria</taxon>
        <taxon>Bacillati</taxon>
        <taxon>Actinomycetota</taxon>
        <taxon>Actinomycetes</taxon>
        <taxon>Bifidobacteriales</taxon>
        <taxon>Bifidobacteriaceae</taxon>
        <taxon>Gardnerella</taxon>
    </lineage>
</organism>
<dbReference type="PATRIC" id="fig|1261066.4.peg.816"/>
<evidence type="ECO:0000313" key="3">
    <source>
        <dbReference type="EMBL" id="EPI47170.1"/>
    </source>
</evidence>
<keyword evidence="2" id="KW-0472">Membrane</keyword>
<feature type="region of interest" description="Disordered" evidence="1">
    <location>
        <begin position="1"/>
        <end position="71"/>
    </location>
</feature>
<proteinExistence type="predicted"/>
<evidence type="ECO:0000256" key="2">
    <source>
        <dbReference type="SAM" id="Phobius"/>
    </source>
</evidence>
<dbReference type="EMBL" id="ATJJ01000061">
    <property type="protein sequence ID" value="EPI47170.1"/>
    <property type="molecule type" value="Genomic_DNA"/>
</dbReference>
<evidence type="ECO:0000313" key="4">
    <source>
        <dbReference type="Proteomes" id="UP000014521"/>
    </source>
</evidence>
<dbReference type="RefSeq" id="WP_016828878.1">
    <property type="nucleotide sequence ID" value="NZ_KE347336.1"/>
</dbReference>
<feature type="transmembrane region" description="Helical" evidence="2">
    <location>
        <begin position="86"/>
        <end position="111"/>
    </location>
</feature>
<feature type="compositionally biased region" description="Basic and acidic residues" evidence="1">
    <location>
        <begin position="1"/>
        <end position="32"/>
    </location>
</feature>
<protein>
    <submittedName>
        <fullName evidence="3">Uncharacterized protein</fullName>
    </submittedName>
</protein>
<reference evidence="3 4" key="1">
    <citation type="submission" date="2013-06" db="EMBL/GenBank/DDBJ databases">
        <authorList>
            <person name="Weinstock G."/>
            <person name="Sodergren E."/>
            <person name="Lobos E.A."/>
            <person name="Fulton L."/>
            <person name="Fulton R."/>
            <person name="Courtney L."/>
            <person name="Fronick C."/>
            <person name="O'Laughlin M."/>
            <person name="Godfrey J."/>
            <person name="Wilson R.M."/>
            <person name="Miner T."/>
            <person name="Farmer C."/>
            <person name="Delehaunty K."/>
            <person name="Cordes M."/>
            <person name="Minx P."/>
            <person name="Tomlinson C."/>
            <person name="Chen J."/>
            <person name="Wollam A."/>
            <person name="Pepin K.H."/>
            <person name="Bhonagiri V."/>
            <person name="Zhang X."/>
            <person name="Warren W."/>
            <person name="Mitreva M."/>
            <person name="Mardis E.R."/>
            <person name="Wilson R.K."/>
        </authorList>
    </citation>
    <scope>NUCLEOTIDE SEQUENCE [LARGE SCALE GENOMIC DNA]</scope>
    <source>
        <strain evidence="3 4">JCP8108</strain>
    </source>
</reference>
<feature type="transmembrane region" description="Helical" evidence="2">
    <location>
        <begin position="123"/>
        <end position="147"/>
    </location>
</feature>
<gene>
    <name evidence="3" type="ORF">HMPREF1581_00904</name>
</gene>
<dbReference type="AlphaFoldDB" id="S4GX62"/>
<comment type="caution">
    <text evidence="3">The sequence shown here is derived from an EMBL/GenBank/DDBJ whole genome shotgun (WGS) entry which is preliminary data.</text>
</comment>
<evidence type="ECO:0000256" key="1">
    <source>
        <dbReference type="SAM" id="MobiDB-lite"/>
    </source>
</evidence>
<keyword evidence="2" id="KW-0812">Transmembrane</keyword>
<name>S4GX62_GARVA</name>
<accession>S4GX62</accession>
<sequence length="152" mass="17035">MSALDVKKRSSGEENKEDKLKEEAKRAVKPGEEVNEVAKAVELGEGAEREEEETSESNSNPSSKETLDKRNEKLKRYRDTSLMREWLGYVILAAVVLQIVVLDVCMSSYVFNNLKKPDAAIVIAWLTTNFTEIVGILIVVASSIFPFKNGKR</sequence>